<evidence type="ECO:0000256" key="1">
    <source>
        <dbReference type="SAM" id="MobiDB-lite"/>
    </source>
</evidence>
<dbReference type="AlphaFoldDB" id="A0A811JW47"/>
<dbReference type="Proteomes" id="UP000783686">
    <property type="component" value="Unassembled WGS sequence"/>
</dbReference>
<feature type="compositionally biased region" description="Basic and acidic residues" evidence="1">
    <location>
        <begin position="24"/>
        <end position="38"/>
    </location>
</feature>
<reference evidence="2" key="1">
    <citation type="submission" date="2020-09" db="EMBL/GenBank/DDBJ databases">
        <authorList>
            <person name="Kikuchi T."/>
        </authorList>
    </citation>
    <scope>NUCLEOTIDE SEQUENCE</scope>
    <source>
        <strain evidence="2">SH1</strain>
    </source>
</reference>
<sequence>MHRRRAQKPGQADQTEDSEDDDAPEKATKYFINEKDGLKGYTPDEYQIKMRQQAAKYQSAHQNQDEHVKAPDAKYRKRHWAKRFFRKKQKPKSDIPKPTRHIKSTKPARRSSADASTSPIEKTAHQESQNSPVEASSSHNDKSPIVS</sequence>
<protein>
    <submittedName>
        <fullName evidence="2">Uncharacterized protein</fullName>
    </submittedName>
</protein>
<proteinExistence type="predicted"/>
<accession>A0A811JW47</accession>
<comment type="caution">
    <text evidence="2">The sequence shown here is derived from an EMBL/GenBank/DDBJ whole genome shotgun (WGS) entry which is preliminary data.</text>
</comment>
<feature type="compositionally biased region" description="Basic residues" evidence="1">
    <location>
        <begin position="98"/>
        <end position="109"/>
    </location>
</feature>
<feature type="compositionally biased region" description="Basic and acidic residues" evidence="1">
    <location>
        <begin position="63"/>
        <end position="74"/>
    </location>
</feature>
<dbReference type="Proteomes" id="UP000614601">
    <property type="component" value="Unassembled WGS sequence"/>
</dbReference>
<feature type="compositionally biased region" description="Basic residues" evidence="1">
    <location>
        <begin position="75"/>
        <end position="90"/>
    </location>
</feature>
<dbReference type="EMBL" id="CAJFDH010000001">
    <property type="protein sequence ID" value="CAD5207719.1"/>
    <property type="molecule type" value="Genomic_DNA"/>
</dbReference>
<feature type="compositionally biased region" description="Acidic residues" evidence="1">
    <location>
        <begin position="14"/>
        <end position="23"/>
    </location>
</feature>
<evidence type="ECO:0000313" key="2">
    <source>
        <dbReference type="EMBL" id="CAD5207719.1"/>
    </source>
</evidence>
<feature type="region of interest" description="Disordered" evidence="1">
    <location>
        <begin position="1"/>
        <end position="147"/>
    </location>
</feature>
<evidence type="ECO:0000313" key="3">
    <source>
        <dbReference type="Proteomes" id="UP000614601"/>
    </source>
</evidence>
<organism evidence="2 3">
    <name type="scientific">Bursaphelenchus okinawaensis</name>
    <dbReference type="NCBI Taxonomy" id="465554"/>
    <lineage>
        <taxon>Eukaryota</taxon>
        <taxon>Metazoa</taxon>
        <taxon>Ecdysozoa</taxon>
        <taxon>Nematoda</taxon>
        <taxon>Chromadorea</taxon>
        <taxon>Rhabditida</taxon>
        <taxon>Tylenchina</taxon>
        <taxon>Tylenchomorpha</taxon>
        <taxon>Aphelenchoidea</taxon>
        <taxon>Aphelenchoididae</taxon>
        <taxon>Bursaphelenchus</taxon>
    </lineage>
</organism>
<keyword evidence="3" id="KW-1185">Reference proteome</keyword>
<dbReference type="EMBL" id="CAJFCW020000001">
    <property type="protein sequence ID" value="CAG9086498.1"/>
    <property type="molecule type" value="Genomic_DNA"/>
</dbReference>
<feature type="compositionally biased region" description="Polar residues" evidence="1">
    <location>
        <begin position="113"/>
        <end position="138"/>
    </location>
</feature>
<name>A0A811JW47_9BILA</name>
<gene>
    <name evidence="2" type="ORF">BOKJ2_LOCUS2338</name>
</gene>